<dbReference type="OrthoDB" id="60033at2759"/>
<sequence length="99" mass="11009">MPVDQQVVASGEEQELHTKIVAGNKIKGRKVTTGPHKVLIVEDNPGMCGFYNHIFSSLYACTFAFNGLEALALLKKFSFDLVLSDIMMPEMDGFELKEK</sequence>
<dbReference type="InterPro" id="IPR001789">
    <property type="entry name" value="Sig_transdc_resp-reg_receiver"/>
</dbReference>
<dbReference type="PANTHER" id="PTHR43547:SF2">
    <property type="entry name" value="HYBRID SIGNAL TRANSDUCTION HISTIDINE KINASE C"/>
    <property type="match status" value="1"/>
</dbReference>
<feature type="domain" description="Response regulatory" evidence="2">
    <location>
        <begin position="37"/>
        <end position="99"/>
    </location>
</feature>
<dbReference type="PROSITE" id="PS50110">
    <property type="entry name" value="RESPONSE_REGULATORY"/>
    <property type="match status" value="1"/>
</dbReference>
<feature type="non-terminal residue" evidence="3">
    <location>
        <position position="99"/>
    </location>
</feature>
<dbReference type="Pfam" id="PF00072">
    <property type="entry name" value="Response_reg"/>
    <property type="match status" value="1"/>
</dbReference>
<keyword evidence="1" id="KW-0597">Phosphoprotein</keyword>
<dbReference type="AlphaFoldDB" id="A0A7R8X2J4"/>
<dbReference type="Gene3D" id="3.40.50.2300">
    <property type="match status" value="1"/>
</dbReference>
<dbReference type="InterPro" id="IPR011006">
    <property type="entry name" value="CheY-like_superfamily"/>
</dbReference>
<name>A0A7R8X2J4_9CRUS</name>
<evidence type="ECO:0000256" key="1">
    <source>
        <dbReference type="ARBA" id="ARBA00022553"/>
    </source>
</evidence>
<dbReference type="EMBL" id="OB735321">
    <property type="protein sequence ID" value="CAD7239656.1"/>
    <property type="molecule type" value="Genomic_DNA"/>
</dbReference>
<accession>A0A7R8X2J4</accession>
<proteinExistence type="predicted"/>
<evidence type="ECO:0000259" key="2">
    <source>
        <dbReference type="PROSITE" id="PS50110"/>
    </source>
</evidence>
<dbReference type="GO" id="GO:0000155">
    <property type="term" value="F:phosphorelay sensor kinase activity"/>
    <property type="evidence" value="ECO:0007669"/>
    <property type="project" value="TreeGrafter"/>
</dbReference>
<protein>
    <recommendedName>
        <fullName evidence="2">Response regulatory domain-containing protein</fullName>
    </recommendedName>
</protein>
<dbReference type="PANTHER" id="PTHR43547">
    <property type="entry name" value="TWO-COMPONENT HISTIDINE KINASE"/>
    <property type="match status" value="1"/>
</dbReference>
<gene>
    <name evidence="3" type="ORF">CTOB1V02_LOCUS17471</name>
</gene>
<dbReference type="SUPFAM" id="SSF52172">
    <property type="entry name" value="CheY-like"/>
    <property type="match status" value="1"/>
</dbReference>
<organism evidence="3">
    <name type="scientific">Cyprideis torosa</name>
    <dbReference type="NCBI Taxonomy" id="163714"/>
    <lineage>
        <taxon>Eukaryota</taxon>
        <taxon>Metazoa</taxon>
        <taxon>Ecdysozoa</taxon>
        <taxon>Arthropoda</taxon>
        <taxon>Crustacea</taxon>
        <taxon>Oligostraca</taxon>
        <taxon>Ostracoda</taxon>
        <taxon>Podocopa</taxon>
        <taxon>Podocopida</taxon>
        <taxon>Cytherocopina</taxon>
        <taxon>Cytheroidea</taxon>
        <taxon>Cytherideidae</taxon>
        <taxon>Cyprideis</taxon>
    </lineage>
</organism>
<evidence type="ECO:0000313" key="3">
    <source>
        <dbReference type="EMBL" id="CAD7239656.1"/>
    </source>
</evidence>
<reference evidence="3" key="1">
    <citation type="submission" date="2020-11" db="EMBL/GenBank/DDBJ databases">
        <authorList>
            <person name="Tran Van P."/>
        </authorList>
    </citation>
    <scope>NUCLEOTIDE SEQUENCE</scope>
</reference>